<dbReference type="InterPro" id="IPR001757">
    <property type="entry name" value="P_typ_ATPase"/>
</dbReference>
<accession>A0A837HT68</accession>
<comment type="caution">
    <text evidence="13">The sequence shown here is derived from an EMBL/GenBank/DDBJ whole genome shotgun (WGS) entry which is preliminary data.</text>
</comment>
<dbReference type="PRINTS" id="PR00119">
    <property type="entry name" value="CATATPASE"/>
</dbReference>
<dbReference type="InterPro" id="IPR023299">
    <property type="entry name" value="ATPase_P-typ_cyto_dom_N"/>
</dbReference>
<feature type="transmembrane region" description="Helical" evidence="11">
    <location>
        <begin position="566"/>
        <end position="585"/>
    </location>
</feature>
<dbReference type="FunFam" id="2.70.150.10:FF:000020">
    <property type="entry name" value="Copper-exporting P-type ATPase A"/>
    <property type="match status" value="1"/>
</dbReference>
<dbReference type="InterPro" id="IPR018303">
    <property type="entry name" value="ATPase_P-typ_P_site"/>
</dbReference>
<dbReference type="SUPFAM" id="SSF81665">
    <property type="entry name" value="Calcium ATPase, transmembrane domain M"/>
    <property type="match status" value="1"/>
</dbReference>
<evidence type="ECO:0000256" key="2">
    <source>
        <dbReference type="ARBA" id="ARBA00006024"/>
    </source>
</evidence>
<dbReference type="GO" id="GO:0005524">
    <property type="term" value="F:ATP binding"/>
    <property type="evidence" value="ECO:0007669"/>
    <property type="project" value="UniProtKB-UniRule"/>
</dbReference>
<dbReference type="NCBIfam" id="TIGR01525">
    <property type="entry name" value="ATPase-IB_hvy"/>
    <property type="match status" value="1"/>
</dbReference>
<evidence type="ECO:0000256" key="5">
    <source>
        <dbReference type="ARBA" id="ARBA00022723"/>
    </source>
</evidence>
<feature type="non-terminal residue" evidence="13">
    <location>
        <position position="1"/>
    </location>
</feature>
<comment type="subcellular location">
    <subcellularLocation>
        <location evidence="1">Cell membrane</location>
        <topology evidence="1">Multi-pass membrane protein</topology>
    </subcellularLocation>
</comment>
<proteinExistence type="inferred from homology"/>
<keyword evidence="10 11" id="KW-0472">Membrane</keyword>
<feature type="transmembrane region" description="Helical" evidence="11">
    <location>
        <begin position="591"/>
        <end position="613"/>
    </location>
</feature>
<evidence type="ECO:0000256" key="7">
    <source>
        <dbReference type="ARBA" id="ARBA00022840"/>
    </source>
</evidence>
<evidence type="ECO:0000256" key="3">
    <source>
        <dbReference type="ARBA" id="ARBA00022475"/>
    </source>
</evidence>
<evidence type="ECO:0000313" key="13">
    <source>
        <dbReference type="EMBL" id="KKR09431.1"/>
    </source>
</evidence>
<keyword evidence="8" id="KW-1278">Translocase</keyword>
<dbReference type="GO" id="GO:0016887">
    <property type="term" value="F:ATP hydrolysis activity"/>
    <property type="evidence" value="ECO:0007669"/>
    <property type="project" value="InterPro"/>
</dbReference>
<dbReference type="PRINTS" id="PR00943">
    <property type="entry name" value="CUATPASE"/>
</dbReference>
<dbReference type="InterPro" id="IPR023214">
    <property type="entry name" value="HAD_sf"/>
</dbReference>
<dbReference type="SUPFAM" id="SSF81653">
    <property type="entry name" value="Calcium ATPase, transduction domain A"/>
    <property type="match status" value="1"/>
</dbReference>
<dbReference type="PANTHER" id="PTHR43520:SF8">
    <property type="entry name" value="P-TYPE CU(+) TRANSPORTER"/>
    <property type="match status" value="1"/>
</dbReference>
<feature type="transmembrane region" description="Helical" evidence="11">
    <location>
        <begin position="219"/>
        <end position="240"/>
    </location>
</feature>
<evidence type="ECO:0000256" key="10">
    <source>
        <dbReference type="ARBA" id="ARBA00023136"/>
    </source>
</evidence>
<evidence type="ECO:0000256" key="4">
    <source>
        <dbReference type="ARBA" id="ARBA00022692"/>
    </source>
</evidence>
<organism evidence="13 14">
    <name type="scientific">Candidatus Yanofskybacteria bacterium GW2011_GWD1_39_16</name>
    <dbReference type="NCBI Taxonomy" id="1619030"/>
    <lineage>
        <taxon>Bacteria</taxon>
        <taxon>Candidatus Yanofskyibacteriota</taxon>
    </lineage>
</organism>
<keyword evidence="6 11" id="KW-0547">Nucleotide-binding</keyword>
<dbReference type="InterPro" id="IPR023298">
    <property type="entry name" value="ATPase_P-typ_TM_dom_sf"/>
</dbReference>
<dbReference type="Gene3D" id="3.40.50.1000">
    <property type="entry name" value="HAD superfamily/HAD-like"/>
    <property type="match status" value="1"/>
</dbReference>
<dbReference type="GO" id="GO:0055070">
    <property type="term" value="P:copper ion homeostasis"/>
    <property type="evidence" value="ECO:0007669"/>
    <property type="project" value="TreeGrafter"/>
</dbReference>
<evidence type="ECO:0000313" key="14">
    <source>
        <dbReference type="Proteomes" id="UP000033996"/>
    </source>
</evidence>
<dbReference type="GO" id="GO:0043682">
    <property type="term" value="F:P-type divalent copper transporter activity"/>
    <property type="evidence" value="ECO:0007669"/>
    <property type="project" value="TreeGrafter"/>
</dbReference>
<feature type="transmembrane region" description="Helical" evidence="11">
    <location>
        <begin position="260"/>
        <end position="284"/>
    </location>
</feature>
<dbReference type="NCBIfam" id="TIGR01511">
    <property type="entry name" value="ATPase-IB1_Cu"/>
    <property type="match status" value="1"/>
</dbReference>
<gene>
    <name evidence="13" type="ORF">UT35_C0005G0001</name>
</gene>
<keyword evidence="5 11" id="KW-0479">Metal-binding</keyword>
<dbReference type="InterPro" id="IPR027256">
    <property type="entry name" value="P-typ_ATPase_IB"/>
</dbReference>
<dbReference type="AlphaFoldDB" id="A0A837HT68"/>
<dbReference type="GO" id="GO:0005507">
    <property type="term" value="F:copper ion binding"/>
    <property type="evidence" value="ECO:0007669"/>
    <property type="project" value="TreeGrafter"/>
</dbReference>
<feature type="transmembrane region" description="Helical" evidence="11">
    <location>
        <begin position="35"/>
        <end position="55"/>
    </location>
</feature>
<dbReference type="InterPro" id="IPR008250">
    <property type="entry name" value="ATPase_P-typ_transduc_dom_A_sf"/>
</dbReference>
<keyword evidence="9 11" id="KW-1133">Transmembrane helix</keyword>
<dbReference type="InterPro" id="IPR036412">
    <property type="entry name" value="HAD-like_sf"/>
</dbReference>
<reference evidence="13 14" key="1">
    <citation type="journal article" date="2015" name="Nature">
        <title>rRNA introns, odd ribosomes, and small enigmatic genomes across a large radiation of phyla.</title>
        <authorList>
            <person name="Brown C.T."/>
            <person name="Hug L.A."/>
            <person name="Thomas B.C."/>
            <person name="Sharon I."/>
            <person name="Castelle C.J."/>
            <person name="Singh A."/>
            <person name="Wilkins M.J."/>
            <person name="Williams K.H."/>
            <person name="Banfield J.F."/>
        </authorList>
    </citation>
    <scope>NUCLEOTIDE SEQUENCE [LARGE SCALE GENOMIC DNA]</scope>
</reference>
<keyword evidence="7 11" id="KW-0067">ATP-binding</keyword>
<comment type="similarity">
    <text evidence="2 11">Belongs to the cation transport ATPase (P-type) (TC 3.A.3) family. Type IB subfamily.</text>
</comment>
<evidence type="ECO:0000256" key="6">
    <source>
        <dbReference type="ARBA" id="ARBA00022741"/>
    </source>
</evidence>
<evidence type="ECO:0000256" key="1">
    <source>
        <dbReference type="ARBA" id="ARBA00004651"/>
    </source>
</evidence>
<dbReference type="PROSITE" id="PS00154">
    <property type="entry name" value="ATPASE_E1_E2"/>
    <property type="match status" value="1"/>
</dbReference>
<sequence>YLMPLAATYVLFVLGRPYLMGVYRFVRRGQANMETLIGLGTSAAYIYSMVIAIWGQNLKNYIDISSTYFDVAIVVIAFIALGEYLEARSKFRTGDAIEKLLNLSAKTALVIRDGREVEISVDQVIHEDLIVVKPAGKIPVDGIITEGSSYIDEAMISGEPIPVQKEVGDRVIAGTINTTGYFVFRATGVGSETLLFRIIKMVGEAQSSKAPIQALADKISGVFVPIVLILSFAALAAWLIVGTQYLGFAQALSSGLVSFVGILVIACPCALGLATPTAIIVGVGKAAQEGVLIKDAATLQKLHQANVLVVDKTGTITKGKPEFLSLKNYSSKTDLEMISILASLEKKSEHPIAQAIIDHAIKENIAVLVADRFEIIKGRGLKGVIDGIEYFAGSVKYMNDLGLSVGDEVIKGETTEGKTPVILATGDKILSVAMVADAIKAEAVGSIANLHKLGFEIVMATGDDKNTAEYIAKRVGIDKVFAEVMPEDKLQIIKKLQSEGRIVVMAGDGVNDAPALAQADIGIAMATGTDVAIESAGITLLHGDISKIVKAINLSKATMRGIKQNLFWAFFYNIIGIPLAGGAFYPLFGWLLSPVFAGMAMAFSSVSVVTNSLRLKNKKI</sequence>
<dbReference type="CDD" id="cd02094">
    <property type="entry name" value="P-type_ATPase_Cu-like"/>
    <property type="match status" value="1"/>
</dbReference>
<dbReference type="GO" id="GO:0005886">
    <property type="term" value="C:plasma membrane"/>
    <property type="evidence" value="ECO:0007669"/>
    <property type="project" value="UniProtKB-SubCell"/>
</dbReference>
<dbReference type="InterPro" id="IPR044492">
    <property type="entry name" value="P_typ_ATPase_HD_dom"/>
</dbReference>
<protein>
    <submittedName>
        <fullName evidence="13">ATPase, E1-E2 type:Copper-translocating P-type ATPase:Heavy metal translocating P-type ATPase</fullName>
    </submittedName>
</protein>
<evidence type="ECO:0000256" key="9">
    <source>
        <dbReference type="ARBA" id="ARBA00022989"/>
    </source>
</evidence>
<keyword evidence="4 11" id="KW-0812">Transmembrane</keyword>
<dbReference type="PANTHER" id="PTHR43520">
    <property type="entry name" value="ATP7, ISOFORM B"/>
    <property type="match status" value="1"/>
</dbReference>
<dbReference type="EMBL" id="LBWL01000005">
    <property type="protein sequence ID" value="KKR09431.1"/>
    <property type="molecule type" value="Genomic_DNA"/>
</dbReference>
<dbReference type="Proteomes" id="UP000033996">
    <property type="component" value="Unassembled WGS sequence"/>
</dbReference>
<dbReference type="SFLD" id="SFLDS00003">
    <property type="entry name" value="Haloacid_Dehalogenase"/>
    <property type="match status" value="1"/>
</dbReference>
<feature type="domain" description="P-type ATPase A" evidence="12">
    <location>
        <begin position="103"/>
        <end position="202"/>
    </location>
</feature>
<evidence type="ECO:0000259" key="12">
    <source>
        <dbReference type="Pfam" id="PF00122"/>
    </source>
</evidence>
<dbReference type="Gene3D" id="3.40.1110.10">
    <property type="entry name" value="Calcium-transporting ATPase, cytoplasmic domain N"/>
    <property type="match status" value="1"/>
</dbReference>
<feature type="transmembrane region" description="Helical" evidence="11">
    <location>
        <begin position="6"/>
        <end position="23"/>
    </location>
</feature>
<dbReference type="SFLD" id="SFLDF00027">
    <property type="entry name" value="p-type_atpase"/>
    <property type="match status" value="1"/>
</dbReference>
<keyword evidence="3 11" id="KW-1003">Cell membrane</keyword>
<evidence type="ECO:0000256" key="8">
    <source>
        <dbReference type="ARBA" id="ARBA00022967"/>
    </source>
</evidence>
<dbReference type="SUPFAM" id="SSF56784">
    <property type="entry name" value="HAD-like"/>
    <property type="match status" value="1"/>
</dbReference>
<dbReference type="NCBIfam" id="TIGR01494">
    <property type="entry name" value="ATPase_P-type"/>
    <property type="match status" value="1"/>
</dbReference>
<dbReference type="SFLD" id="SFLDG00002">
    <property type="entry name" value="C1.7:_P-type_atpase_like"/>
    <property type="match status" value="1"/>
</dbReference>
<evidence type="ECO:0000256" key="11">
    <source>
        <dbReference type="RuleBase" id="RU362081"/>
    </source>
</evidence>
<feature type="transmembrane region" description="Helical" evidence="11">
    <location>
        <begin position="67"/>
        <end position="85"/>
    </location>
</feature>
<name>A0A837HT68_9BACT</name>
<dbReference type="Gene3D" id="2.70.150.10">
    <property type="entry name" value="Calcium-transporting ATPase, cytoplasmic transduction domain A"/>
    <property type="match status" value="1"/>
</dbReference>
<dbReference type="InterPro" id="IPR059000">
    <property type="entry name" value="ATPase_P-type_domA"/>
</dbReference>
<dbReference type="Pfam" id="PF00702">
    <property type="entry name" value="Hydrolase"/>
    <property type="match status" value="1"/>
</dbReference>
<dbReference type="Pfam" id="PF00122">
    <property type="entry name" value="E1-E2_ATPase"/>
    <property type="match status" value="1"/>
</dbReference>